<evidence type="ECO:0000256" key="1">
    <source>
        <dbReference type="ARBA" id="ARBA00000900"/>
    </source>
</evidence>
<name>A0AAF0WS94_DAUCS</name>
<dbReference type="EC" id="2.3.2.27" evidence="2"/>
<dbReference type="InterPro" id="IPR001841">
    <property type="entry name" value="Znf_RING"/>
</dbReference>
<dbReference type="AlphaFoldDB" id="A0AAF0WS94"/>
<evidence type="ECO:0000313" key="10">
    <source>
        <dbReference type="EMBL" id="WOG94431.1"/>
    </source>
</evidence>
<keyword evidence="7" id="KW-0862">Zinc</keyword>
<dbReference type="GO" id="GO:0005737">
    <property type="term" value="C:cytoplasm"/>
    <property type="evidence" value="ECO:0007669"/>
    <property type="project" value="TreeGrafter"/>
</dbReference>
<dbReference type="SMART" id="SM00184">
    <property type="entry name" value="RING"/>
    <property type="match status" value="1"/>
</dbReference>
<keyword evidence="3" id="KW-0808">Transferase</keyword>
<feature type="domain" description="RING-type" evidence="9">
    <location>
        <begin position="170"/>
        <end position="211"/>
    </location>
</feature>
<comment type="catalytic activity">
    <reaction evidence="1">
        <text>S-ubiquitinyl-[E2 ubiquitin-conjugating enzyme]-L-cysteine + [acceptor protein]-L-lysine = [E2 ubiquitin-conjugating enzyme]-L-cysteine + N(6)-ubiquitinyl-[acceptor protein]-L-lysine.</text>
        <dbReference type="EC" id="2.3.2.27"/>
    </reaction>
</comment>
<dbReference type="EMBL" id="CP093345">
    <property type="protein sequence ID" value="WOG94431.1"/>
    <property type="molecule type" value="Genomic_DNA"/>
</dbReference>
<sequence length="339" mass="38226">MDSAEPSHWCHSCNSFVRVEDDSVVCGECGGGFVEEINREHRRHQRRRRHRHHHHRVAVESHAAEFSAEVRQNIASTGFRPLFYPFIVMRRTEETGTYELLYDDGSGLGLRGLVPGMSELIMGPGFDRILEHFIHFDTIRVSHPPASKAAVEALPTIDINLEHVTSESHCAVCTEPFEANSKARELPCKHLYHSDCILPWLETRNSCPVCRHELPSEVADMDGLAAGEESMGLIIWRLPRGGYAVGRFNGGREIGENEVPDDYNVTDDVVDVDGSSQRRVIWSRSGSRRRGRGISNAFHNIMSFFGRSRSSSSTQLNMEIGFDEEVSRINSRRRTALNA</sequence>
<dbReference type="Pfam" id="PF06547">
    <property type="entry name" value="DUF1117"/>
    <property type="match status" value="1"/>
</dbReference>
<dbReference type="PANTHER" id="PTHR15710">
    <property type="entry name" value="E3 UBIQUITIN-PROTEIN LIGASE PRAJA"/>
    <property type="match status" value="1"/>
</dbReference>
<dbReference type="InterPro" id="IPR010543">
    <property type="entry name" value="DUF1117"/>
</dbReference>
<dbReference type="FunFam" id="3.30.40.10:FF:000022">
    <property type="entry name" value="E3 ubiquitin-protein ligase RING1-like"/>
    <property type="match status" value="1"/>
</dbReference>
<evidence type="ECO:0000256" key="2">
    <source>
        <dbReference type="ARBA" id="ARBA00012483"/>
    </source>
</evidence>
<dbReference type="KEGG" id="dcr:108211180"/>
<gene>
    <name evidence="10" type="ORF">DCAR_0313727</name>
</gene>
<evidence type="ECO:0000256" key="3">
    <source>
        <dbReference type="ARBA" id="ARBA00022679"/>
    </source>
</evidence>
<keyword evidence="11" id="KW-1185">Reference proteome</keyword>
<evidence type="ECO:0000259" key="9">
    <source>
        <dbReference type="PROSITE" id="PS50089"/>
    </source>
</evidence>
<accession>A0AAF0WS94</accession>
<organism evidence="10 11">
    <name type="scientific">Daucus carota subsp. sativus</name>
    <name type="common">Carrot</name>
    <dbReference type="NCBI Taxonomy" id="79200"/>
    <lineage>
        <taxon>Eukaryota</taxon>
        <taxon>Viridiplantae</taxon>
        <taxon>Streptophyta</taxon>
        <taxon>Embryophyta</taxon>
        <taxon>Tracheophyta</taxon>
        <taxon>Spermatophyta</taxon>
        <taxon>Magnoliopsida</taxon>
        <taxon>eudicotyledons</taxon>
        <taxon>Gunneridae</taxon>
        <taxon>Pentapetalae</taxon>
        <taxon>asterids</taxon>
        <taxon>campanulids</taxon>
        <taxon>Apiales</taxon>
        <taxon>Apiaceae</taxon>
        <taxon>Apioideae</taxon>
        <taxon>Scandiceae</taxon>
        <taxon>Daucinae</taxon>
        <taxon>Daucus</taxon>
        <taxon>Daucus sect. Daucus</taxon>
    </lineage>
</organism>
<dbReference type="Pfam" id="PF13639">
    <property type="entry name" value="zf-RING_2"/>
    <property type="match status" value="1"/>
</dbReference>
<proteinExistence type="predicted"/>
<evidence type="ECO:0000256" key="5">
    <source>
        <dbReference type="ARBA" id="ARBA00022771"/>
    </source>
</evidence>
<dbReference type="Proteomes" id="UP000077755">
    <property type="component" value="Chromosome 3"/>
</dbReference>
<dbReference type="GO" id="GO:0008270">
    <property type="term" value="F:zinc ion binding"/>
    <property type="evidence" value="ECO:0007669"/>
    <property type="project" value="UniProtKB-KW"/>
</dbReference>
<dbReference type="Gene3D" id="3.30.40.10">
    <property type="entry name" value="Zinc/RING finger domain, C3HC4 (zinc finger)"/>
    <property type="match status" value="1"/>
</dbReference>
<dbReference type="Pfam" id="PF14369">
    <property type="entry name" value="Zn_ribbon_19"/>
    <property type="match status" value="1"/>
</dbReference>
<keyword evidence="5 8" id="KW-0863">Zinc-finger</keyword>
<evidence type="ECO:0000256" key="6">
    <source>
        <dbReference type="ARBA" id="ARBA00022786"/>
    </source>
</evidence>
<reference evidence="10" key="2">
    <citation type="submission" date="2022-03" db="EMBL/GenBank/DDBJ databases">
        <title>Draft title - Genomic analysis of global carrot germplasm unveils the trajectory of domestication and the origin of high carotenoid orange carrot.</title>
        <authorList>
            <person name="Iorizzo M."/>
            <person name="Ellison S."/>
            <person name="Senalik D."/>
            <person name="Macko-Podgorni A."/>
            <person name="Grzebelus D."/>
            <person name="Bostan H."/>
            <person name="Rolling W."/>
            <person name="Curaba J."/>
            <person name="Simon P."/>
        </authorList>
    </citation>
    <scope>NUCLEOTIDE SEQUENCE</scope>
    <source>
        <tissue evidence="10">Leaf</tissue>
    </source>
</reference>
<dbReference type="CDD" id="cd16669">
    <property type="entry name" value="RING-H2_RNF181"/>
    <property type="match status" value="1"/>
</dbReference>
<dbReference type="InterPro" id="IPR039525">
    <property type="entry name" value="RNF126-like_zinc-ribbon"/>
</dbReference>
<evidence type="ECO:0000256" key="8">
    <source>
        <dbReference type="PROSITE-ProRule" id="PRU00175"/>
    </source>
</evidence>
<evidence type="ECO:0000256" key="4">
    <source>
        <dbReference type="ARBA" id="ARBA00022723"/>
    </source>
</evidence>
<protein>
    <recommendedName>
        <fullName evidence="2">RING-type E3 ubiquitin transferase</fullName>
        <ecNumber evidence="2">2.3.2.27</ecNumber>
    </recommendedName>
</protein>
<evidence type="ECO:0000256" key="7">
    <source>
        <dbReference type="ARBA" id="ARBA00022833"/>
    </source>
</evidence>
<keyword evidence="6" id="KW-0833">Ubl conjugation pathway</keyword>
<dbReference type="GO" id="GO:0016567">
    <property type="term" value="P:protein ubiquitination"/>
    <property type="evidence" value="ECO:0007669"/>
    <property type="project" value="TreeGrafter"/>
</dbReference>
<dbReference type="GO" id="GO:0061630">
    <property type="term" value="F:ubiquitin protein ligase activity"/>
    <property type="evidence" value="ECO:0007669"/>
    <property type="project" value="UniProtKB-EC"/>
</dbReference>
<dbReference type="PROSITE" id="PS50089">
    <property type="entry name" value="ZF_RING_2"/>
    <property type="match status" value="1"/>
</dbReference>
<dbReference type="InterPro" id="IPR013083">
    <property type="entry name" value="Znf_RING/FYVE/PHD"/>
</dbReference>
<dbReference type="PANTHER" id="PTHR15710:SF217">
    <property type="entry name" value="E3 UBIQUITIN-PROTEIN LIGASE RDUF2"/>
    <property type="match status" value="1"/>
</dbReference>
<reference evidence="10" key="1">
    <citation type="journal article" date="2016" name="Nat. Genet.">
        <title>A high-quality carrot genome assembly provides new insights into carotenoid accumulation and asterid genome evolution.</title>
        <authorList>
            <person name="Iorizzo M."/>
            <person name="Ellison S."/>
            <person name="Senalik D."/>
            <person name="Zeng P."/>
            <person name="Satapoomin P."/>
            <person name="Huang J."/>
            <person name="Bowman M."/>
            <person name="Iovene M."/>
            <person name="Sanseverino W."/>
            <person name="Cavagnaro P."/>
            <person name="Yildiz M."/>
            <person name="Macko-Podgorni A."/>
            <person name="Moranska E."/>
            <person name="Grzebelus E."/>
            <person name="Grzebelus D."/>
            <person name="Ashrafi H."/>
            <person name="Zheng Z."/>
            <person name="Cheng S."/>
            <person name="Spooner D."/>
            <person name="Van Deynze A."/>
            <person name="Simon P."/>
        </authorList>
    </citation>
    <scope>NUCLEOTIDE SEQUENCE</scope>
    <source>
        <tissue evidence="10">Leaf</tissue>
    </source>
</reference>
<evidence type="ECO:0000313" key="11">
    <source>
        <dbReference type="Proteomes" id="UP000077755"/>
    </source>
</evidence>
<dbReference type="SUPFAM" id="SSF57850">
    <property type="entry name" value="RING/U-box"/>
    <property type="match status" value="1"/>
</dbReference>
<keyword evidence="4" id="KW-0479">Metal-binding</keyword>